<dbReference type="EMBL" id="JADOUF010000001">
    <property type="protein sequence ID" value="MBG6139385.1"/>
    <property type="molecule type" value="Genomic_DNA"/>
</dbReference>
<accession>A0A8J7GTS9</accession>
<reference evidence="1" key="1">
    <citation type="submission" date="2020-11" db="EMBL/GenBank/DDBJ databases">
        <title>Sequencing the genomes of 1000 actinobacteria strains.</title>
        <authorList>
            <person name="Klenk H.-P."/>
        </authorList>
    </citation>
    <scope>NUCLEOTIDE SEQUENCE</scope>
    <source>
        <strain evidence="1">DSM 45356</strain>
    </source>
</reference>
<name>A0A8J7GTS9_9ACTN</name>
<protein>
    <submittedName>
        <fullName evidence="1">Uncharacterized protein</fullName>
    </submittedName>
</protein>
<evidence type="ECO:0000313" key="1">
    <source>
        <dbReference type="EMBL" id="MBG6139385.1"/>
    </source>
</evidence>
<keyword evidence="2" id="KW-1185">Reference proteome</keyword>
<gene>
    <name evidence="1" type="ORF">IW245_005579</name>
</gene>
<evidence type="ECO:0000313" key="2">
    <source>
        <dbReference type="Proteomes" id="UP000622552"/>
    </source>
</evidence>
<organism evidence="1 2">
    <name type="scientific">Longispora fulva</name>
    <dbReference type="NCBI Taxonomy" id="619741"/>
    <lineage>
        <taxon>Bacteria</taxon>
        <taxon>Bacillati</taxon>
        <taxon>Actinomycetota</taxon>
        <taxon>Actinomycetes</taxon>
        <taxon>Micromonosporales</taxon>
        <taxon>Micromonosporaceae</taxon>
        <taxon>Longispora</taxon>
    </lineage>
</organism>
<proteinExistence type="predicted"/>
<dbReference type="Proteomes" id="UP000622552">
    <property type="component" value="Unassembled WGS sequence"/>
</dbReference>
<sequence>MRTVYSLLLAAVSVAGAVAAWHGHPAGLLVTAATLPLHVANLRATTRKENRS</sequence>
<comment type="caution">
    <text evidence="1">The sequence shown here is derived from an EMBL/GenBank/DDBJ whole genome shotgun (WGS) entry which is preliminary data.</text>
</comment>
<dbReference type="RefSeq" id="WP_197006049.1">
    <property type="nucleotide sequence ID" value="NZ_BONS01000012.1"/>
</dbReference>
<dbReference type="AlphaFoldDB" id="A0A8J7GTS9"/>